<evidence type="ECO:0000313" key="2">
    <source>
        <dbReference type="EMBL" id="PMD28371.1"/>
    </source>
</evidence>
<accession>A0A2J6QQ34</accession>
<keyword evidence="3" id="KW-1185">Reference proteome</keyword>
<gene>
    <name evidence="2" type="ORF">NA56DRAFT_653095</name>
</gene>
<feature type="region of interest" description="Disordered" evidence="1">
    <location>
        <begin position="330"/>
        <end position="357"/>
    </location>
</feature>
<name>A0A2J6QQ34_9HELO</name>
<dbReference type="AlphaFoldDB" id="A0A2J6QQ34"/>
<evidence type="ECO:0000256" key="1">
    <source>
        <dbReference type="SAM" id="MobiDB-lite"/>
    </source>
</evidence>
<dbReference type="EMBL" id="KZ613464">
    <property type="protein sequence ID" value="PMD28371.1"/>
    <property type="molecule type" value="Genomic_DNA"/>
</dbReference>
<feature type="compositionally biased region" description="Low complexity" evidence="1">
    <location>
        <begin position="345"/>
        <end position="357"/>
    </location>
</feature>
<proteinExistence type="predicted"/>
<feature type="compositionally biased region" description="Polar residues" evidence="1">
    <location>
        <begin position="335"/>
        <end position="344"/>
    </location>
</feature>
<dbReference type="Proteomes" id="UP000235672">
    <property type="component" value="Unassembled WGS sequence"/>
</dbReference>
<reference evidence="2 3" key="1">
    <citation type="submission" date="2016-05" db="EMBL/GenBank/DDBJ databases">
        <title>A degradative enzymes factory behind the ericoid mycorrhizal symbiosis.</title>
        <authorList>
            <consortium name="DOE Joint Genome Institute"/>
            <person name="Martino E."/>
            <person name="Morin E."/>
            <person name="Grelet G."/>
            <person name="Kuo A."/>
            <person name="Kohler A."/>
            <person name="Daghino S."/>
            <person name="Barry K."/>
            <person name="Choi C."/>
            <person name="Cichocki N."/>
            <person name="Clum A."/>
            <person name="Copeland A."/>
            <person name="Hainaut M."/>
            <person name="Haridas S."/>
            <person name="Labutti K."/>
            <person name="Lindquist E."/>
            <person name="Lipzen A."/>
            <person name="Khouja H.-R."/>
            <person name="Murat C."/>
            <person name="Ohm R."/>
            <person name="Olson A."/>
            <person name="Spatafora J."/>
            <person name="Veneault-Fourrey C."/>
            <person name="Henrissat B."/>
            <person name="Grigoriev I."/>
            <person name="Martin F."/>
            <person name="Perotto S."/>
        </authorList>
    </citation>
    <scope>NUCLEOTIDE SEQUENCE [LARGE SCALE GENOMIC DNA]</scope>
    <source>
        <strain evidence="2 3">UAMH 7357</strain>
    </source>
</reference>
<organism evidence="2 3">
    <name type="scientific">Hyaloscypha hepaticicola</name>
    <dbReference type="NCBI Taxonomy" id="2082293"/>
    <lineage>
        <taxon>Eukaryota</taxon>
        <taxon>Fungi</taxon>
        <taxon>Dikarya</taxon>
        <taxon>Ascomycota</taxon>
        <taxon>Pezizomycotina</taxon>
        <taxon>Leotiomycetes</taxon>
        <taxon>Helotiales</taxon>
        <taxon>Hyaloscyphaceae</taxon>
        <taxon>Hyaloscypha</taxon>
    </lineage>
</organism>
<feature type="region of interest" description="Disordered" evidence="1">
    <location>
        <begin position="203"/>
        <end position="242"/>
    </location>
</feature>
<protein>
    <submittedName>
        <fullName evidence="2">Uncharacterized protein</fullName>
    </submittedName>
</protein>
<sequence length="357" mass="38853">MAGWSGWAGWEALRRAKGKHRGRGAHGVACAGTDELDNEASGKARAKLPRLERQDAASAAASAGQVLGVGNGRGGGHHLSYAVDWVSSGSANGSEDFEGSMQVAMARSSRCTKISIVSFDVQRDEMRERLPEKVRFGRVSRILRRSIALPREHRGLKKMVMVLLFGREYGRTRSGGGGGGALGVAEPVDCCPMPTTERIEVYEAEGHQGRPRKIPGKPYSNTRQENANHTTPPTPKPTPHAKSDLMCEAMGAMKAGNAYLIWFLYSEPDARETTIWRHRGVQSSETPVSSQESVQASRFLSSKHMPGQEGMGMKVPFDSAQRRWAWLDASPHVPSCNTTPHPTFSSSLSARSNSDRE</sequence>
<evidence type="ECO:0000313" key="3">
    <source>
        <dbReference type="Proteomes" id="UP000235672"/>
    </source>
</evidence>